<proteinExistence type="predicted"/>
<dbReference type="AlphaFoldDB" id="A0A2T3KQT7"/>
<evidence type="ECO:0000313" key="2">
    <source>
        <dbReference type="EMBL" id="PSV08551.1"/>
    </source>
</evidence>
<reference evidence="2 3" key="1">
    <citation type="submission" date="2018-03" db="EMBL/GenBank/DDBJ databases">
        <title>Whole genome sequencing of Histamine producing bacteria.</title>
        <authorList>
            <person name="Butler K."/>
        </authorList>
    </citation>
    <scope>NUCLEOTIDE SEQUENCE [LARGE SCALE GENOMIC DNA]</scope>
    <source>
        <strain evidence="2 3">Res.4.1</strain>
    </source>
</reference>
<comment type="caution">
    <text evidence="2">The sequence shown here is derived from an EMBL/GenBank/DDBJ whole genome shotgun (WGS) entry which is preliminary data.</text>
</comment>
<dbReference type="EMBL" id="PYNS01000029">
    <property type="protein sequence ID" value="PSV08551.1"/>
    <property type="molecule type" value="Genomic_DNA"/>
</dbReference>
<sequence length="236" mass="26503">MNKKTRFFLSLFLITLSTFSIAGNNLTLELSTIKDQDIRSIHPILIGENGDTIISETIFSNEKIILDKPINLHEARKNLAETLKSFVTKTKKIIRDIKDGSIAIPNEALKNEVMLNLRNNDSFLKRTLSSVDSSEVSERYKLYATKLKGKTVVISQTTTFDDELYVSLVMSDPDNIINNSLKLNGGIKRASVENIRDIVRDLLTNDPSVKTISAHVVSPTLESNYRRIGFKDSPCN</sequence>
<evidence type="ECO:0000313" key="3">
    <source>
        <dbReference type="Proteomes" id="UP000240530"/>
    </source>
</evidence>
<protein>
    <submittedName>
        <fullName evidence="2">Uncharacterized protein</fullName>
    </submittedName>
</protein>
<name>A0A2T3KQT7_PHOLD</name>
<organism evidence="2 3">
    <name type="scientific">Photobacterium leiognathi subsp. mandapamensis</name>
    <name type="common">Photobacterium mandapamensis</name>
    <dbReference type="NCBI Taxonomy" id="48408"/>
    <lineage>
        <taxon>Bacteria</taxon>
        <taxon>Pseudomonadati</taxon>
        <taxon>Pseudomonadota</taxon>
        <taxon>Gammaproteobacteria</taxon>
        <taxon>Vibrionales</taxon>
        <taxon>Vibrionaceae</taxon>
        <taxon>Photobacterium</taxon>
    </lineage>
</organism>
<dbReference type="RefSeq" id="WP_107186023.1">
    <property type="nucleotide sequence ID" value="NZ_CP131575.1"/>
</dbReference>
<accession>A0A2T3KQT7</accession>
<evidence type="ECO:0000256" key="1">
    <source>
        <dbReference type="SAM" id="SignalP"/>
    </source>
</evidence>
<feature type="chain" id="PRO_5015786163" evidence="1">
    <location>
        <begin position="23"/>
        <end position="236"/>
    </location>
</feature>
<feature type="signal peptide" evidence="1">
    <location>
        <begin position="1"/>
        <end position="22"/>
    </location>
</feature>
<keyword evidence="1" id="KW-0732">Signal</keyword>
<dbReference type="Proteomes" id="UP000240530">
    <property type="component" value="Unassembled WGS sequence"/>
</dbReference>
<gene>
    <name evidence="2" type="ORF">C0W93_18855</name>
</gene>